<keyword evidence="2" id="KW-1185">Reference proteome</keyword>
<sequence length="169" mass="19618">MAIARYGGNFFDSSVRGEEAFTRVKISRIQRDAKQALWEIQATLTRLMMKTNRLHEDDKVCVDDGARGRPIGFDIDQDYGRSNYCVRDYTMKFHNQPPKQEVHKNFEDPKPEAHLVIEEEDESIIDVKEAIESIVVEAQEQEVVVIPNEVQLPLEENCEKFEDLKEVTF</sequence>
<evidence type="ECO:0000313" key="2">
    <source>
        <dbReference type="Proteomes" id="UP001415857"/>
    </source>
</evidence>
<dbReference type="EMBL" id="JBBPBK010000008">
    <property type="protein sequence ID" value="KAK9280303.1"/>
    <property type="molecule type" value="Genomic_DNA"/>
</dbReference>
<proteinExistence type="predicted"/>
<protein>
    <submittedName>
        <fullName evidence="1">Uncharacterized protein</fullName>
    </submittedName>
</protein>
<reference evidence="1 2" key="1">
    <citation type="journal article" date="2024" name="Plant J.">
        <title>Genome sequences and population genomics reveal climatic adaptation and genomic divergence between two closely related sweetgum species.</title>
        <authorList>
            <person name="Xu W.Q."/>
            <person name="Ren C.Q."/>
            <person name="Zhang X.Y."/>
            <person name="Comes H.P."/>
            <person name="Liu X.H."/>
            <person name="Li Y.G."/>
            <person name="Kettle C.J."/>
            <person name="Jalonen R."/>
            <person name="Gaisberger H."/>
            <person name="Ma Y.Z."/>
            <person name="Qiu Y.X."/>
        </authorList>
    </citation>
    <scope>NUCLEOTIDE SEQUENCE [LARGE SCALE GENOMIC DNA]</scope>
    <source>
        <strain evidence="1">Hangzhou</strain>
    </source>
</reference>
<accession>A0AAP0RMM9</accession>
<gene>
    <name evidence="1" type="ORF">L1049_013991</name>
</gene>
<dbReference type="AlphaFoldDB" id="A0AAP0RMM9"/>
<dbReference type="Proteomes" id="UP001415857">
    <property type="component" value="Unassembled WGS sequence"/>
</dbReference>
<name>A0AAP0RMM9_LIQFO</name>
<organism evidence="1 2">
    <name type="scientific">Liquidambar formosana</name>
    <name type="common">Formosan gum</name>
    <dbReference type="NCBI Taxonomy" id="63359"/>
    <lineage>
        <taxon>Eukaryota</taxon>
        <taxon>Viridiplantae</taxon>
        <taxon>Streptophyta</taxon>
        <taxon>Embryophyta</taxon>
        <taxon>Tracheophyta</taxon>
        <taxon>Spermatophyta</taxon>
        <taxon>Magnoliopsida</taxon>
        <taxon>eudicotyledons</taxon>
        <taxon>Gunneridae</taxon>
        <taxon>Pentapetalae</taxon>
        <taxon>Saxifragales</taxon>
        <taxon>Altingiaceae</taxon>
        <taxon>Liquidambar</taxon>
    </lineage>
</organism>
<comment type="caution">
    <text evidence="1">The sequence shown here is derived from an EMBL/GenBank/DDBJ whole genome shotgun (WGS) entry which is preliminary data.</text>
</comment>
<evidence type="ECO:0000313" key="1">
    <source>
        <dbReference type="EMBL" id="KAK9280303.1"/>
    </source>
</evidence>